<evidence type="ECO:0000256" key="9">
    <source>
        <dbReference type="ARBA" id="ARBA00022694"/>
    </source>
</evidence>
<evidence type="ECO:0000313" key="19">
    <source>
        <dbReference type="EMBL" id="KAK3904952.1"/>
    </source>
</evidence>
<feature type="compositionally biased region" description="Low complexity" evidence="16">
    <location>
        <begin position="568"/>
        <end position="588"/>
    </location>
</feature>
<dbReference type="Pfam" id="PF05625">
    <property type="entry name" value="PAXNEB"/>
    <property type="match status" value="1"/>
</dbReference>
<evidence type="ECO:0000256" key="2">
    <source>
        <dbReference type="ARBA" id="ARBA00004496"/>
    </source>
</evidence>
<evidence type="ECO:0000256" key="10">
    <source>
        <dbReference type="ARBA" id="ARBA00023239"/>
    </source>
</evidence>
<evidence type="ECO:0000313" key="20">
    <source>
        <dbReference type="Proteomes" id="UP001303889"/>
    </source>
</evidence>
<evidence type="ECO:0000256" key="1">
    <source>
        <dbReference type="ARBA" id="ARBA00004123"/>
    </source>
</evidence>
<comment type="catalytic activity">
    <reaction evidence="12">
        <text>pretRNA = a 3'-half-tRNA molecule with a 5'-OH end + a 5'-half-tRNA molecule with a 2',3'-cyclic phosphate end + an intron with a 2',3'-cyclic phosphate and a 5'-hydroxyl terminus.</text>
        <dbReference type="EC" id="4.6.1.16"/>
    </reaction>
</comment>
<keyword evidence="9" id="KW-0819">tRNA processing</keyword>
<dbReference type="GO" id="GO:0005737">
    <property type="term" value="C:cytoplasm"/>
    <property type="evidence" value="ECO:0007669"/>
    <property type="project" value="UniProtKB-SubCell"/>
</dbReference>
<dbReference type="EC" id="4.6.1.16" evidence="6"/>
<dbReference type="InterPro" id="IPR036167">
    <property type="entry name" value="tRNA_intron_Endo_cat-like_sf"/>
</dbReference>
<dbReference type="InterPro" id="IPR027417">
    <property type="entry name" value="P-loop_NTPase"/>
</dbReference>
<evidence type="ECO:0000256" key="14">
    <source>
        <dbReference type="ARBA" id="ARBA00075884"/>
    </source>
</evidence>
<proteinExistence type="inferred from homology"/>
<comment type="subcellular location">
    <subcellularLocation>
        <location evidence="2">Cytoplasm</location>
    </subcellularLocation>
    <subcellularLocation>
        <location evidence="1">Nucleus</location>
    </subcellularLocation>
</comment>
<dbReference type="GO" id="GO:0000213">
    <property type="term" value="F:tRNA-intron lyase activity"/>
    <property type="evidence" value="ECO:0007669"/>
    <property type="project" value="UniProtKB-EC"/>
</dbReference>
<dbReference type="GO" id="GO:0002098">
    <property type="term" value="P:tRNA wobble uridine modification"/>
    <property type="evidence" value="ECO:0007669"/>
    <property type="project" value="InterPro"/>
</dbReference>
<comment type="similarity">
    <text evidence="5">Belongs to the tRNA-intron endonuclease family.</text>
</comment>
<dbReference type="InterPro" id="IPR011856">
    <property type="entry name" value="tRNA_endonuc-like_dom_sf"/>
</dbReference>
<organism evidence="19 20">
    <name type="scientific">Staphylotrichum tortipilum</name>
    <dbReference type="NCBI Taxonomy" id="2831512"/>
    <lineage>
        <taxon>Eukaryota</taxon>
        <taxon>Fungi</taxon>
        <taxon>Dikarya</taxon>
        <taxon>Ascomycota</taxon>
        <taxon>Pezizomycotina</taxon>
        <taxon>Sordariomycetes</taxon>
        <taxon>Sordariomycetidae</taxon>
        <taxon>Sordariales</taxon>
        <taxon>Chaetomiaceae</taxon>
        <taxon>Staphylotrichum</taxon>
    </lineage>
</organism>
<comment type="function">
    <text evidence="13">Constitutes one of the two catalytic subunit of the tRNA-splicing endonuclease complex, a complex responsible for identification and cleavage of the splice sites in pre-tRNA. It cleaves pre-tRNA at the 5'- and 3'-splice sites to release the intron. The products are an intron and two tRNA half-molecules bearing 2',3'-cyclic phosphate and 5'-OH termini. There are no conserved sequences at the splice sites, but the intron is invariably located at the same site in the gene, placing the splice sites an invariant distance from the constant structural features of the tRNA body. It probably carries the active site for 3'-splice site cleavage.</text>
</comment>
<dbReference type="PANTHER" id="PTHR12896:SF1">
    <property type="entry name" value="ELONGATOR COMPLEX PROTEIN 4"/>
    <property type="match status" value="1"/>
</dbReference>
<accession>A0AAN6RVG3</accession>
<feature type="region of interest" description="Disordered" evidence="16">
    <location>
        <begin position="497"/>
        <end position="591"/>
    </location>
</feature>
<name>A0AAN6RVG3_9PEZI</name>
<reference evidence="19" key="1">
    <citation type="journal article" date="2023" name="Mol. Phylogenet. Evol.">
        <title>Genome-scale phylogeny and comparative genomics of the fungal order Sordariales.</title>
        <authorList>
            <person name="Hensen N."/>
            <person name="Bonometti L."/>
            <person name="Westerberg I."/>
            <person name="Brannstrom I.O."/>
            <person name="Guillou S."/>
            <person name="Cros-Aarteil S."/>
            <person name="Calhoun S."/>
            <person name="Haridas S."/>
            <person name="Kuo A."/>
            <person name="Mondo S."/>
            <person name="Pangilinan J."/>
            <person name="Riley R."/>
            <person name="LaButti K."/>
            <person name="Andreopoulos B."/>
            <person name="Lipzen A."/>
            <person name="Chen C."/>
            <person name="Yan M."/>
            <person name="Daum C."/>
            <person name="Ng V."/>
            <person name="Clum A."/>
            <person name="Steindorff A."/>
            <person name="Ohm R.A."/>
            <person name="Martin F."/>
            <person name="Silar P."/>
            <person name="Natvig D.O."/>
            <person name="Lalanne C."/>
            <person name="Gautier V."/>
            <person name="Ament-Velasquez S.L."/>
            <person name="Kruys A."/>
            <person name="Hutchinson M.I."/>
            <person name="Powell A.J."/>
            <person name="Barry K."/>
            <person name="Miller A.N."/>
            <person name="Grigoriev I.V."/>
            <person name="Debuchy R."/>
            <person name="Gladieux P."/>
            <person name="Hiltunen Thoren M."/>
            <person name="Johannesson H."/>
        </authorList>
    </citation>
    <scope>NUCLEOTIDE SEQUENCE</scope>
    <source>
        <strain evidence="19">CBS 103.79</strain>
    </source>
</reference>
<comment type="pathway">
    <text evidence="3">tRNA modification; 5-methoxycarbonylmethyl-2-thiouridine-tRNA biosynthesis.</text>
</comment>
<gene>
    <name evidence="19" type="ORF">C8A05DRAFT_42051</name>
</gene>
<dbReference type="Pfam" id="PF26577">
    <property type="entry name" value="TSEN34_N"/>
    <property type="match status" value="1"/>
</dbReference>
<evidence type="ECO:0000256" key="12">
    <source>
        <dbReference type="ARBA" id="ARBA00034031"/>
    </source>
</evidence>
<reference evidence="19" key="2">
    <citation type="submission" date="2023-05" db="EMBL/GenBank/DDBJ databases">
        <authorList>
            <consortium name="Lawrence Berkeley National Laboratory"/>
            <person name="Steindorff A."/>
            <person name="Hensen N."/>
            <person name="Bonometti L."/>
            <person name="Westerberg I."/>
            <person name="Brannstrom I.O."/>
            <person name="Guillou S."/>
            <person name="Cros-Aarteil S."/>
            <person name="Calhoun S."/>
            <person name="Haridas S."/>
            <person name="Kuo A."/>
            <person name="Mondo S."/>
            <person name="Pangilinan J."/>
            <person name="Riley R."/>
            <person name="Labutti K."/>
            <person name="Andreopoulos B."/>
            <person name="Lipzen A."/>
            <person name="Chen C."/>
            <person name="Yanf M."/>
            <person name="Daum C."/>
            <person name="Ng V."/>
            <person name="Clum A."/>
            <person name="Ohm R."/>
            <person name="Martin F."/>
            <person name="Silar P."/>
            <person name="Natvig D."/>
            <person name="Lalanne C."/>
            <person name="Gautier V."/>
            <person name="Ament-Velasquez S.L."/>
            <person name="Kruys A."/>
            <person name="Hutchinson M.I."/>
            <person name="Powell A.J."/>
            <person name="Barry K."/>
            <person name="Miller A.N."/>
            <person name="Grigoriev I.V."/>
            <person name="Debuchy R."/>
            <person name="Gladieux P."/>
            <person name="Thoren M.H."/>
            <person name="Johannesson H."/>
        </authorList>
    </citation>
    <scope>NUCLEOTIDE SEQUENCE</scope>
    <source>
        <strain evidence="19">CBS 103.79</strain>
    </source>
</reference>
<evidence type="ECO:0000259" key="17">
    <source>
        <dbReference type="Pfam" id="PF01974"/>
    </source>
</evidence>
<dbReference type="CDD" id="cd22363">
    <property type="entry name" value="tRNA-intron_lyase_C"/>
    <property type="match status" value="1"/>
</dbReference>
<dbReference type="GO" id="GO:0033588">
    <property type="term" value="C:elongator holoenzyme complex"/>
    <property type="evidence" value="ECO:0007669"/>
    <property type="project" value="InterPro"/>
</dbReference>
<evidence type="ECO:0000256" key="5">
    <source>
        <dbReference type="ARBA" id="ARBA00008078"/>
    </source>
</evidence>
<evidence type="ECO:0000256" key="3">
    <source>
        <dbReference type="ARBA" id="ARBA00005043"/>
    </source>
</evidence>
<evidence type="ECO:0000256" key="13">
    <source>
        <dbReference type="ARBA" id="ARBA00059865"/>
    </source>
</evidence>
<dbReference type="FunFam" id="3.40.1350.10:FF:000008">
    <property type="entry name" value="tRNA-splicing endonuclease subunit Sen34"/>
    <property type="match status" value="1"/>
</dbReference>
<keyword evidence="10" id="KW-0456">Lyase</keyword>
<dbReference type="AlphaFoldDB" id="A0AAN6RVG3"/>
<dbReference type="InterPro" id="IPR006677">
    <property type="entry name" value="tRNA_intron_Endonuc_cat-like"/>
</dbReference>
<feature type="compositionally biased region" description="Pro residues" evidence="16">
    <location>
        <begin position="298"/>
        <end position="310"/>
    </location>
</feature>
<dbReference type="Pfam" id="PF01974">
    <property type="entry name" value="tRNA_int_endo"/>
    <property type="match status" value="1"/>
</dbReference>
<evidence type="ECO:0000256" key="11">
    <source>
        <dbReference type="ARBA" id="ARBA00023242"/>
    </source>
</evidence>
<dbReference type="PANTHER" id="PTHR12896">
    <property type="entry name" value="PAX6 NEIGHBOR PROTEIN PAXNEB"/>
    <property type="match status" value="1"/>
</dbReference>
<dbReference type="GO" id="GO:0006388">
    <property type="term" value="P:tRNA splicing, via endonucleolytic cleavage and ligation"/>
    <property type="evidence" value="ECO:0007669"/>
    <property type="project" value="InterPro"/>
</dbReference>
<keyword evidence="20" id="KW-1185">Reference proteome</keyword>
<protein>
    <recommendedName>
        <fullName evidence="7">Elongator complex protein 4</fullName>
        <ecNumber evidence="6">4.6.1.16</ecNumber>
    </recommendedName>
    <alternativeName>
        <fullName evidence="14 15">tRNA-intron endonuclease SEN34</fullName>
    </alternativeName>
</protein>
<evidence type="ECO:0000259" key="18">
    <source>
        <dbReference type="Pfam" id="PF26577"/>
    </source>
</evidence>
<evidence type="ECO:0000256" key="6">
    <source>
        <dbReference type="ARBA" id="ARBA00012573"/>
    </source>
</evidence>
<feature type="domain" description="TSEN34 N-terminal" evidence="18">
    <location>
        <begin position="398"/>
        <end position="466"/>
    </location>
</feature>
<keyword evidence="11" id="KW-0539">Nucleus</keyword>
<dbReference type="InterPro" id="IPR008728">
    <property type="entry name" value="Elongator_complex_protein_4"/>
</dbReference>
<evidence type="ECO:0000256" key="15">
    <source>
        <dbReference type="ARBA" id="ARBA00076724"/>
    </source>
</evidence>
<dbReference type="Gene3D" id="3.40.1350.10">
    <property type="match status" value="1"/>
</dbReference>
<dbReference type="GO" id="GO:0008023">
    <property type="term" value="C:transcription elongation factor complex"/>
    <property type="evidence" value="ECO:0007669"/>
    <property type="project" value="TreeGrafter"/>
</dbReference>
<dbReference type="GO" id="GO:0003676">
    <property type="term" value="F:nucleic acid binding"/>
    <property type="evidence" value="ECO:0007669"/>
    <property type="project" value="InterPro"/>
</dbReference>
<dbReference type="Gene3D" id="3.40.50.300">
    <property type="entry name" value="P-loop containing nucleotide triphosphate hydrolases"/>
    <property type="match status" value="1"/>
</dbReference>
<dbReference type="InterPro" id="IPR059049">
    <property type="entry name" value="TSEN34_N"/>
</dbReference>
<evidence type="ECO:0000256" key="7">
    <source>
        <dbReference type="ARBA" id="ARBA00020265"/>
    </source>
</evidence>
<evidence type="ECO:0000256" key="16">
    <source>
        <dbReference type="SAM" id="MobiDB-lite"/>
    </source>
</evidence>
<dbReference type="CDD" id="cd19494">
    <property type="entry name" value="Elp4"/>
    <property type="match status" value="1"/>
</dbReference>
<feature type="region of interest" description="Disordered" evidence="16">
    <location>
        <begin position="298"/>
        <end position="323"/>
    </location>
</feature>
<dbReference type="EMBL" id="MU855377">
    <property type="protein sequence ID" value="KAK3904952.1"/>
    <property type="molecule type" value="Genomic_DNA"/>
</dbReference>
<dbReference type="Proteomes" id="UP001303889">
    <property type="component" value="Unassembled WGS sequence"/>
</dbReference>
<keyword evidence="8" id="KW-0963">Cytoplasm</keyword>
<evidence type="ECO:0000256" key="4">
    <source>
        <dbReference type="ARBA" id="ARBA00007573"/>
    </source>
</evidence>
<evidence type="ECO:0000256" key="8">
    <source>
        <dbReference type="ARBA" id="ARBA00022490"/>
    </source>
</evidence>
<sequence>MAFVKRNAVISTGPGRAPARAAPASQKQQLALGIRPSPLDGRLTTSTGTASLDQLLAGHAGLAQGTCLLVEEQGTTDFSGVLLRYYAAEGLVQGHQVHLVGYPPEWRHQLPGVAAPDTKAKTAQPAPAPEEKMKIAWRYEALGNSATQAASTRGDANQGAFCHSFDLSKRLAPSSCKGALHPTPSTCPPSFDQPSHASTSPFKAILKHLQTKLSTSPPTEIHRVIIPGLLLPTLYAPQCAQPSEILSFLHGLRALLRQYPTRLTAMITLPTSLFPRTSGLVRWIELLCDGVIELIPLPANPGAPPPPPPSSSSSSGAEKNEQPQGLLRVHTLPIFHEKGGGGVGLSSFRETLAFSLSASRGLVIKPYSLPPMEGEDEGEKKSDTRINHTMAEEAERQVRISRVAGRYLIFDIDDVVYIRRHHGICAVLTGTMPQNPTQNLFLSLPVEIHAEEARLLVEKGVGYVADELTDHLSRLSTLDESTRGTYLQHIKQQRRNAQQVFEEEKAKVQALHQGKRKAKQPAPAEALPSGEAETVAVADSGDSLFDSPPTPKKEKEKPTPKPTPLPSVTPTTSTPLIPTSSSPTTDIPPTNPAMYPLLRYLNARGYYTTPGLRFGGDLSVYPGDPFRYHAHYLANGYGWDEEVAMLDLVTSGRLGTAVKKGFLFGAEKPSTDGDGKGEGEVRVFCIEWAGM</sequence>
<comment type="similarity">
    <text evidence="4">Belongs to the ELP4 family.</text>
</comment>
<comment type="caution">
    <text evidence="19">The sequence shown here is derived from an EMBL/GenBank/DDBJ whole genome shotgun (WGS) entry which is preliminary data.</text>
</comment>
<dbReference type="SUPFAM" id="SSF53032">
    <property type="entry name" value="tRNA-intron endonuclease catalytic domain-like"/>
    <property type="match status" value="1"/>
</dbReference>
<feature type="domain" description="tRNA intron endonuclease catalytic" evidence="17">
    <location>
        <begin position="595"/>
        <end position="666"/>
    </location>
</feature>